<dbReference type="Gene3D" id="3.30.390.120">
    <property type="match status" value="1"/>
</dbReference>
<reference evidence="10" key="1">
    <citation type="submission" date="2015-10" db="EMBL/GenBank/DDBJ databases">
        <authorList>
            <person name="Gilbert D.G."/>
        </authorList>
    </citation>
    <scope>NUCLEOTIDE SEQUENCE</scope>
</reference>
<dbReference type="PANTHER" id="PTHR43429:SF3">
    <property type="entry name" value="NITRITE REDUCTASE [NAD(P)H]"/>
    <property type="match status" value="1"/>
</dbReference>
<dbReference type="Gene3D" id="3.50.50.60">
    <property type="entry name" value="FAD/NAD(P)-binding domain"/>
    <property type="match status" value="2"/>
</dbReference>
<dbReference type="InterPro" id="IPR050260">
    <property type="entry name" value="FAD-bd_OxRdtase"/>
</dbReference>
<dbReference type="AlphaFoldDB" id="A0A160T8A6"/>
<dbReference type="InterPro" id="IPR041364">
    <property type="entry name" value="Rbx-bd"/>
</dbReference>
<feature type="domain" description="FAD/NAD(P)-binding" evidence="8">
    <location>
        <begin position="8"/>
        <end position="283"/>
    </location>
</feature>
<dbReference type="PRINTS" id="PR00411">
    <property type="entry name" value="PNDRDTASEI"/>
</dbReference>
<evidence type="ECO:0000259" key="8">
    <source>
        <dbReference type="Pfam" id="PF07992"/>
    </source>
</evidence>
<name>A0A160T8A6_9ZZZZ</name>
<feature type="domain" description="Rubredoxin binding" evidence="9">
    <location>
        <begin position="310"/>
        <end position="380"/>
    </location>
</feature>
<organism evidence="10">
    <name type="scientific">hydrothermal vent metagenome</name>
    <dbReference type="NCBI Taxonomy" id="652676"/>
    <lineage>
        <taxon>unclassified sequences</taxon>
        <taxon>metagenomes</taxon>
        <taxon>ecological metagenomes</taxon>
    </lineage>
</organism>
<evidence type="ECO:0000256" key="2">
    <source>
        <dbReference type="ARBA" id="ARBA00004496"/>
    </source>
</evidence>
<evidence type="ECO:0000256" key="4">
    <source>
        <dbReference type="ARBA" id="ARBA00022630"/>
    </source>
</evidence>
<dbReference type="GO" id="GO:0005737">
    <property type="term" value="C:cytoplasm"/>
    <property type="evidence" value="ECO:0007669"/>
    <property type="project" value="UniProtKB-SubCell"/>
</dbReference>
<evidence type="ECO:0000256" key="1">
    <source>
        <dbReference type="ARBA" id="ARBA00001974"/>
    </source>
</evidence>
<sequence length="385" mass="40731">MSNSTAPFVVIGTGLAGYNLVKELRKLAPEQEIIMITADDGRNYSKPMLSTGFGKNKSADELAMGSAADMAAQLNIVIRTHTSVTKIDTANHKVFVGEEPISYSKLVLAWGAEAIRPRMEGDGADRVFSINDLEDYASFRAVVDGKKRVLVMGAGLIGCEFANDMVNGGFEVEVVAPCEHILPTLLPTEAAQAVQEGLEGLGVKFHLGPLVTRINRDGDGVVAQLSNGTNVAADAVVSAIGLRPRLDLAVKAGIQVNHGIVADRLLQTSEPDVYTLGDCAEVEGRVLLYVLPLMASARALAKTLTGTPTEVSYGVMPVTVKTPVVPVVVSPAAPDSAGRWIIEREGADVQAEFRNEAGDLLGYALTGAKVMNKVALNKELPAIMP</sequence>
<dbReference type="SUPFAM" id="SSF51905">
    <property type="entry name" value="FAD/NAD(P)-binding domain"/>
    <property type="match status" value="1"/>
</dbReference>
<keyword evidence="3" id="KW-0963">Cytoplasm</keyword>
<dbReference type="GO" id="GO:0015044">
    <property type="term" value="F:rubredoxin-NAD+ reductase activity"/>
    <property type="evidence" value="ECO:0007669"/>
    <property type="project" value="UniProtKB-EC"/>
</dbReference>
<comment type="cofactor">
    <cofactor evidence="1">
        <name>FAD</name>
        <dbReference type="ChEBI" id="CHEBI:57692"/>
    </cofactor>
</comment>
<dbReference type="EC" id="1.18.1.1" evidence="10"/>
<protein>
    <submittedName>
        <fullName evidence="10">Rubredoxin-NAD(+) reductase</fullName>
        <ecNumber evidence="10">1.18.1.1</ecNumber>
    </submittedName>
</protein>
<dbReference type="InterPro" id="IPR023753">
    <property type="entry name" value="FAD/NAD-binding_dom"/>
</dbReference>
<keyword evidence="4" id="KW-0285">Flavoprotein</keyword>
<evidence type="ECO:0000256" key="3">
    <source>
        <dbReference type="ARBA" id="ARBA00022490"/>
    </source>
</evidence>
<evidence type="ECO:0000256" key="6">
    <source>
        <dbReference type="ARBA" id="ARBA00023002"/>
    </source>
</evidence>
<dbReference type="PRINTS" id="PR00368">
    <property type="entry name" value="FADPNR"/>
</dbReference>
<dbReference type="EMBL" id="CZQC01000006">
    <property type="protein sequence ID" value="CUS40275.1"/>
    <property type="molecule type" value="Genomic_DNA"/>
</dbReference>
<evidence type="ECO:0000256" key="5">
    <source>
        <dbReference type="ARBA" id="ARBA00022827"/>
    </source>
</evidence>
<dbReference type="Pfam" id="PF18113">
    <property type="entry name" value="Rbx_binding"/>
    <property type="match status" value="1"/>
</dbReference>
<gene>
    <name evidence="10" type="ORF">MGWOODY_Tha966</name>
</gene>
<comment type="subcellular location">
    <subcellularLocation>
        <location evidence="2">Cytoplasm</location>
    </subcellularLocation>
</comment>
<evidence type="ECO:0000313" key="10">
    <source>
        <dbReference type="EMBL" id="CUS40275.1"/>
    </source>
</evidence>
<evidence type="ECO:0000259" key="9">
    <source>
        <dbReference type="Pfam" id="PF18113"/>
    </source>
</evidence>
<accession>A0A160T8A6</accession>
<evidence type="ECO:0000256" key="7">
    <source>
        <dbReference type="ARBA" id="ARBA00023027"/>
    </source>
</evidence>
<keyword evidence="5" id="KW-0274">FAD</keyword>
<dbReference type="Pfam" id="PF07992">
    <property type="entry name" value="Pyr_redox_2"/>
    <property type="match status" value="1"/>
</dbReference>
<keyword evidence="6 10" id="KW-0560">Oxidoreductase</keyword>
<keyword evidence="7" id="KW-0520">NAD</keyword>
<proteinExistence type="predicted"/>
<dbReference type="InterPro" id="IPR036188">
    <property type="entry name" value="FAD/NAD-bd_sf"/>
</dbReference>
<dbReference type="PANTHER" id="PTHR43429">
    <property type="entry name" value="PYRIDINE NUCLEOTIDE-DISULFIDE OXIDOREDUCTASE DOMAIN-CONTAINING"/>
    <property type="match status" value="1"/>
</dbReference>